<reference evidence="1 2" key="1">
    <citation type="submission" date="2013-11" db="EMBL/GenBank/DDBJ databases">
        <title>Opisthorchis viverrini - life in the bile duct.</title>
        <authorList>
            <person name="Young N.D."/>
            <person name="Nagarajan N."/>
            <person name="Lin S.J."/>
            <person name="Korhonen P.K."/>
            <person name="Jex A.R."/>
            <person name="Hall R.S."/>
            <person name="Safavi-Hemami H."/>
            <person name="Kaewkong W."/>
            <person name="Bertrand D."/>
            <person name="Gao S."/>
            <person name="Seet Q."/>
            <person name="Wongkham S."/>
            <person name="Teh B.T."/>
            <person name="Wongkham C."/>
            <person name="Intapan P.M."/>
            <person name="Maleewong W."/>
            <person name="Yang X."/>
            <person name="Hu M."/>
            <person name="Wang Z."/>
            <person name="Hofmann A."/>
            <person name="Sternberg P.W."/>
            <person name="Tan P."/>
            <person name="Wang J."/>
            <person name="Gasser R.B."/>
        </authorList>
    </citation>
    <scope>NUCLEOTIDE SEQUENCE [LARGE SCALE GENOMIC DNA]</scope>
</reference>
<accession>A0A074ZGK4</accession>
<proteinExistence type="predicted"/>
<dbReference type="RefSeq" id="XP_009169830.1">
    <property type="nucleotide sequence ID" value="XM_009171566.1"/>
</dbReference>
<dbReference type="Proteomes" id="UP000054324">
    <property type="component" value="Unassembled WGS sequence"/>
</dbReference>
<protein>
    <submittedName>
        <fullName evidence="1">Uncharacterized protein</fullName>
    </submittedName>
</protein>
<keyword evidence="2" id="KW-1185">Reference proteome</keyword>
<sequence length="90" mass="9925">MRHEGWDTVRSLKPWQGKSRCRGRVRTTDIPVRGSNPTSAIRLTLSRLGRPGSIPALVLPSGGMAVRHWKGATAELSFTLRLGESFPQCL</sequence>
<dbReference type="AlphaFoldDB" id="A0A074ZGK4"/>
<dbReference type="OrthoDB" id="6266369at2759"/>
<gene>
    <name evidence="1" type="ORF">T265_06333</name>
</gene>
<evidence type="ECO:0000313" key="1">
    <source>
        <dbReference type="EMBL" id="KER26416.1"/>
    </source>
</evidence>
<dbReference type="EMBL" id="KL596748">
    <property type="protein sequence ID" value="KER26416.1"/>
    <property type="molecule type" value="Genomic_DNA"/>
</dbReference>
<name>A0A074ZGK4_OPIVI</name>
<evidence type="ECO:0000313" key="2">
    <source>
        <dbReference type="Proteomes" id="UP000054324"/>
    </source>
</evidence>
<organism evidence="1 2">
    <name type="scientific">Opisthorchis viverrini</name>
    <name type="common">Southeast Asian liver fluke</name>
    <dbReference type="NCBI Taxonomy" id="6198"/>
    <lineage>
        <taxon>Eukaryota</taxon>
        <taxon>Metazoa</taxon>
        <taxon>Spiralia</taxon>
        <taxon>Lophotrochozoa</taxon>
        <taxon>Platyhelminthes</taxon>
        <taxon>Trematoda</taxon>
        <taxon>Digenea</taxon>
        <taxon>Opisthorchiida</taxon>
        <taxon>Opisthorchiata</taxon>
        <taxon>Opisthorchiidae</taxon>
        <taxon>Opisthorchis</taxon>
    </lineage>
</organism>
<dbReference type="CTD" id="20320515"/>
<dbReference type="KEGG" id="ovi:T265_06333"/>
<dbReference type="GeneID" id="20320515"/>